<feature type="region of interest" description="Disordered" evidence="6">
    <location>
        <begin position="238"/>
        <end position="269"/>
    </location>
</feature>
<keyword evidence="2" id="KW-0479">Metal-binding</keyword>
<dbReference type="AlphaFoldDB" id="A0A1Y2EJ77"/>
<feature type="compositionally biased region" description="Low complexity" evidence="6">
    <location>
        <begin position="410"/>
        <end position="425"/>
    </location>
</feature>
<dbReference type="Proteomes" id="UP000193689">
    <property type="component" value="Unassembled WGS sequence"/>
</dbReference>
<organism evidence="8 9">
    <name type="scientific">Pseudomassariella vexata</name>
    <dbReference type="NCBI Taxonomy" id="1141098"/>
    <lineage>
        <taxon>Eukaryota</taxon>
        <taxon>Fungi</taxon>
        <taxon>Dikarya</taxon>
        <taxon>Ascomycota</taxon>
        <taxon>Pezizomycotina</taxon>
        <taxon>Sordariomycetes</taxon>
        <taxon>Xylariomycetidae</taxon>
        <taxon>Amphisphaeriales</taxon>
        <taxon>Pseudomassariaceae</taxon>
        <taxon>Pseudomassariella</taxon>
    </lineage>
</organism>
<dbReference type="RefSeq" id="XP_040721211.1">
    <property type="nucleotide sequence ID" value="XM_040855083.1"/>
</dbReference>
<dbReference type="PANTHER" id="PTHR47338:SF11">
    <property type="entry name" value="ZN(II)2CYS6 TRANSCRIPTION FACTOR (EUROFUNG)"/>
    <property type="match status" value="1"/>
</dbReference>
<dbReference type="EMBL" id="MCFJ01000001">
    <property type="protein sequence ID" value="ORY71619.1"/>
    <property type="molecule type" value="Genomic_DNA"/>
</dbReference>
<proteinExistence type="predicted"/>
<dbReference type="Pfam" id="PF00172">
    <property type="entry name" value="Zn_clus"/>
    <property type="match status" value="1"/>
</dbReference>
<dbReference type="PROSITE" id="PS00463">
    <property type="entry name" value="ZN2_CY6_FUNGAL_1"/>
    <property type="match status" value="1"/>
</dbReference>
<dbReference type="SMART" id="SM00066">
    <property type="entry name" value="GAL4"/>
    <property type="match status" value="1"/>
</dbReference>
<feature type="compositionally biased region" description="Polar residues" evidence="6">
    <location>
        <begin position="122"/>
        <end position="135"/>
    </location>
</feature>
<dbReference type="InParanoid" id="A0A1Y2EJ77"/>
<dbReference type="Gene3D" id="4.10.240.10">
    <property type="entry name" value="Zn(2)-C6 fungal-type DNA-binding domain"/>
    <property type="match status" value="1"/>
</dbReference>
<dbReference type="GeneID" id="63771295"/>
<evidence type="ECO:0000313" key="9">
    <source>
        <dbReference type="Proteomes" id="UP000193689"/>
    </source>
</evidence>
<dbReference type="GO" id="GO:0006351">
    <property type="term" value="P:DNA-templated transcription"/>
    <property type="evidence" value="ECO:0007669"/>
    <property type="project" value="InterPro"/>
</dbReference>
<evidence type="ECO:0000256" key="4">
    <source>
        <dbReference type="ARBA" id="ARBA00023163"/>
    </source>
</evidence>
<dbReference type="SUPFAM" id="SSF57701">
    <property type="entry name" value="Zn2/Cys6 DNA-binding domain"/>
    <property type="match status" value="1"/>
</dbReference>
<accession>A0A1Y2EJ77</accession>
<name>A0A1Y2EJ77_9PEZI</name>
<dbReference type="PANTHER" id="PTHR47338">
    <property type="entry name" value="ZN(II)2CYS6 TRANSCRIPTION FACTOR (EUROFUNG)-RELATED"/>
    <property type="match status" value="1"/>
</dbReference>
<dbReference type="STRING" id="1141098.A0A1Y2EJ77"/>
<evidence type="ECO:0000256" key="6">
    <source>
        <dbReference type="SAM" id="MobiDB-lite"/>
    </source>
</evidence>
<dbReference type="OrthoDB" id="5426798at2759"/>
<evidence type="ECO:0000256" key="5">
    <source>
        <dbReference type="ARBA" id="ARBA00023242"/>
    </source>
</evidence>
<sequence length="976" mass="108688">MGIFSRSDLPRPLAIPDTPPPDLGSPSYSSHSSRPSEDWSGKATRPISPPMSSYDHSSKPEMSAGKGSEESRTPRVDSQGAPRLQLPSLSSIFGPVNQMRPVHSPVSDRPSPLYSPLDRPHSASTNPERSYSNSYFPPVPMPAAQPRSMYEPRLDSERARTPLPSSRPQYPGPTSPRTREFEQTHGGPRQESALSGRWPSHSSHADPRRSEYVFSSRDSASSFRPVNDRFSFAELAHKTSHESVSGPREHGQMHPGQPSLSPTSTAGGTCEGMPVKDGLGPKIWTGTHFLPRFVRQAEVQGEGLCYFYDDGSHCKTVIDGEQVNAHWGVTKAGKPRKRLAIACLTCREKKIKCDPDFPRCVQCEKFGRVCKFKNAPRGGHNTSPITSPGEHDEPRQLGMHPRQLEHARPRSTSSTSISPRTTSLSHPSPELPGMPLKRVRVGYEQHYESSPREPSRMFQASEAKNYSWQQRDLPRIHEDILCRTWQTDPYVSDPQATTIIITSFFNHIETTALRFLPAQIIKDWVKNNAHTKSPEDLTLLYSLLAFGVHVSGGPKHIAHEYAQVARFACERSNPGMRLVQSRLVLSTFYLACSREFDSYEMLNAAISGGLSLQYNLELDQATSPVPTSFPYQMNRTTYAESRRRTFFSCFILERTNGIFPSRPTLLNADDIFLRLPYDETLFNKGVENAPETPMFDIVRGQSSLRQGVGIMGYLLYIVEIWGWVLAKIHRETRGSDTSDSDPQLLDKITERLRQYQEALPPKYGFSESNLAKACEDGIESCLVTLHLLLILAQIQFSRHVQSGISISPRPETAAHKSLSLAGDLMFVLGIVHSRFVARCTTSSPYLPTPMAMYAAVEAVDIMTAGGSLSSIPNSIKETIIAKELCEALSPVWQSARDHKALLDQRTEKLMLLRDREANAIADPIPGVQVYRSPNTPESSNLMYRIIEPLETRFPLTNDVVYGLLPAIQATQVTAAV</sequence>
<gene>
    <name evidence="8" type="ORF">BCR38DRAFT_331693</name>
</gene>
<keyword evidence="5" id="KW-0539">Nucleus</keyword>
<dbReference type="CDD" id="cd12148">
    <property type="entry name" value="fungal_TF_MHR"/>
    <property type="match status" value="1"/>
</dbReference>
<evidence type="ECO:0000259" key="7">
    <source>
        <dbReference type="PROSITE" id="PS50048"/>
    </source>
</evidence>
<keyword evidence="9" id="KW-1185">Reference proteome</keyword>
<feature type="compositionally biased region" description="Polar residues" evidence="6">
    <location>
        <begin position="258"/>
        <end position="267"/>
    </location>
</feature>
<dbReference type="Pfam" id="PF04082">
    <property type="entry name" value="Fungal_trans"/>
    <property type="match status" value="1"/>
</dbReference>
<evidence type="ECO:0000256" key="3">
    <source>
        <dbReference type="ARBA" id="ARBA00023015"/>
    </source>
</evidence>
<dbReference type="GO" id="GO:0000981">
    <property type="term" value="F:DNA-binding transcription factor activity, RNA polymerase II-specific"/>
    <property type="evidence" value="ECO:0007669"/>
    <property type="project" value="InterPro"/>
</dbReference>
<dbReference type="InterPro" id="IPR007219">
    <property type="entry name" value="XnlR_reg_dom"/>
</dbReference>
<keyword evidence="4" id="KW-0804">Transcription</keyword>
<evidence type="ECO:0000256" key="1">
    <source>
        <dbReference type="ARBA" id="ARBA00004123"/>
    </source>
</evidence>
<dbReference type="InterPro" id="IPR050815">
    <property type="entry name" value="TF_fung"/>
</dbReference>
<feature type="region of interest" description="Disordered" evidence="6">
    <location>
        <begin position="1"/>
        <end position="211"/>
    </location>
</feature>
<dbReference type="GO" id="GO:0003677">
    <property type="term" value="F:DNA binding"/>
    <property type="evidence" value="ECO:0007669"/>
    <property type="project" value="InterPro"/>
</dbReference>
<feature type="compositionally biased region" description="Basic and acidic residues" evidence="6">
    <location>
        <begin position="238"/>
        <end position="252"/>
    </location>
</feature>
<evidence type="ECO:0000256" key="2">
    <source>
        <dbReference type="ARBA" id="ARBA00022723"/>
    </source>
</evidence>
<feature type="domain" description="Zn(2)-C6 fungal-type" evidence="7">
    <location>
        <begin position="342"/>
        <end position="372"/>
    </location>
</feature>
<comment type="subcellular location">
    <subcellularLocation>
        <location evidence="1">Nucleus</location>
    </subcellularLocation>
</comment>
<comment type="caution">
    <text evidence="8">The sequence shown here is derived from an EMBL/GenBank/DDBJ whole genome shotgun (WGS) entry which is preliminary data.</text>
</comment>
<feature type="region of interest" description="Disordered" evidence="6">
    <location>
        <begin position="377"/>
        <end position="435"/>
    </location>
</feature>
<feature type="compositionally biased region" description="Basic and acidic residues" evidence="6">
    <location>
        <begin position="150"/>
        <end position="160"/>
    </location>
</feature>
<evidence type="ECO:0000313" key="8">
    <source>
        <dbReference type="EMBL" id="ORY71619.1"/>
    </source>
</evidence>
<dbReference type="GO" id="GO:0008270">
    <property type="term" value="F:zinc ion binding"/>
    <property type="evidence" value="ECO:0007669"/>
    <property type="project" value="InterPro"/>
</dbReference>
<dbReference type="CDD" id="cd00067">
    <property type="entry name" value="GAL4"/>
    <property type="match status" value="1"/>
</dbReference>
<dbReference type="InterPro" id="IPR036864">
    <property type="entry name" value="Zn2-C6_fun-type_DNA-bd_sf"/>
</dbReference>
<dbReference type="PROSITE" id="PS50048">
    <property type="entry name" value="ZN2_CY6_FUNGAL_2"/>
    <property type="match status" value="1"/>
</dbReference>
<dbReference type="GO" id="GO:0005634">
    <property type="term" value="C:nucleus"/>
    <property type="evidence" value="ECO:0007669"/>
    <property type="project" value="UniProtKB-SubCell"/>
</dbReference>
<dbReference type="InterPro" id="IPR001138">
    <property type="entry name" value="Zn2Cys6_DnaBD"/>
</dbReference>
<reference evidence="8 9" key="1">
    <citation type="submission" date="2016-07" db="EMBL/GenBank/DDBJ databases">
        <title>Pervasive Adenine N6-methylation of Active Genes in Fungi.</title>
        <authorList>
            <consortium name="DOE Joint Genome Institute"/>
            <person name="Mondo S.J."/>
            <person name="Dannebaum R.O."/>
            <person name="Kuo R.C."/>
            <person name="Labutti K."/>
            <person name="Haridas S."/>
            <person name="Kuo A."/>
            <person name="Salamov A."/>
            <person name="Ahrendt S.R."/>
            <person name="Lipzen A."/>
            <person name="Sullivan W."/>
            <person name="Andreopoulos W.B."/>
            <person name="Clum A."/>
            <person name="Lindquist E."/>
            <person name="Daum C."/>
            <person name="Ramamoorthy G.K."/>
            <person name="Gryganskyi A."/>
            <person name="Culley D."/>
            <person name="Magnuson J.K."/>
            <person name="James T.Y."/>
            <person name="O'Malley M.A."/>
            <person name="Stajich J.E."/>
            <person name="Spatafora J.W."/>
            <person name="Visel A."/>
            <person name="Grigoriev I.V."/>
        </authorList>
    </citation>
    <scope>NUCLEOTIDE SEQUENCE [LARGE SCALE GENOMIC DNA]</scope>
    <source>
        <strain evidence="8 9">CBS 129021</strain>
    </source>
</reference>
<protein>
    <recommendedName>
        <fullName evidence="7">Zn(2)-C6 fungal-type domain-containing protein</fullName>
    </recommendedName>
</protein>
<keyword evidence="3" id="KW-0805">Transcription regulation</keyword>